<dbReference type="GO" id="GO:0006396">
    <property type="term" value="P:RNA processing"/>
    <property type="evidence" value="ECO:0007669"/>
    <property type="project" value="InterPro"/>
</dbReference>
<dbReference type="InterPro" id="IPR043502">
    <property type="entry name" value="DNA/RNA_pol_sf"/>
</dbReference>
<evidence type="ECO:0000256" key="6">
    <source>
        <dbReference type="ARBA" id="ARBA00022679"/>
    </source>
</evidence>
<feature type="domain" description="RdRp catalytic" evidence="13">
    <location>
        <begin position="1657"/>
        <end position="1764"/>
    </location>
</feature>
<evidence type="ECO:0000256" key="7">
    <source>
        <dbReference type="ARBA" id="ARBA00022695"/>
    </source>
</evidence>
<dbReference type="PROSITE" id="PS51657">
    <property type="entry name" value="PSRV_HELICASE"/>
    <property type="match status" value="1"/>
</dbReference>
<dbReference type="GO" id="GO:0016817">
    <property type="term" value="F:hydrolase activity, acting on acid anhydrides"/>
    <property type="evidence" value="ECO:0007669"/>
    <property type="project" value="InterPro"/>
</dbReference>
<dbReference type="GO" id="GO:0006351">
    <property type="term" value="P:DNA-templated transcription"/>
    <property type="evidence" value="ECO:0007669"/>
    <property type="project" value="InterPro"/>
</dbReference>
<dbReference type="InterPro" id="IPR027417">
    <property type="entry name" value="P-loop_NTPase"/>
</dbReference>
<keyword evidence="12" id="KW-0693">Viral RNA replication</keyword>
<dbReference type="SUPFAM" id="SSF56672">
    <property type="entry name" value="DNA/RNA polymerases"/>
    <property type="match status" value="1"/>
</dbReference>
<keyword evidence="6" id="KW-0808">Transferase</keyword>
<evidence type="ECO:0000256" key="4">
    <source>
        <dbReference type="ARBA" id="ARBA00022525"/>
    </source>
</evidence>
<dbReference type="Pfam" id="PF01660">
    <property type="entry name" value="Vmethyltransf"/>
    <property type="match status" value="1"/>
</dbReference>
<evidence type="ECO:0000256" key="3">
    <source>
        <dbReference type="ARBA" id="ARBA00022484"/>
    </source>
</evidence>
<keyword evidence="3" id="KW-0696">RNA-directed RNA polymerase</keyword>
<feature type="domain" description="Laminin IV type B" evidence="15">
    <location>
        <begin position="745"/>
        <end position="1023"/>
    </location>
</feature>
<dbReference type="CDD" id="cd23245">
    <property type="entry name" value="Betaflexiviridae_RdRp"/>
    <property type="match status" value="1"/>
</dbReference>
<dbReference type="PROSITE" id="PS51743">
    <property type="entry name" value="ALPHAVIRUS_MT"/>
    <property type="match status" value="1"/>
</dbReference>
<dbReference type="Gene3D" id="3.90.70.80">
    <property type="match status" value="1"/>
</dbReference>
<keyword evidence="10" id="KW-0067">ATP-binding</keyword>
<dbReference type="GO" id="GO:0008174">
    <property type="term" value="F:mRNA methyltransferase activity"/>
    <property type="evidence" value="ECO:0007669"/>
    <property type="project" value="UniProtKB-UniRule"/>
</dbReference>
<dbReference type="PROSITE" id="PS50802">
    <property type="entry name" value="OTU"/>
    <property type="match status" value="1"/>
</dbReference>
<dbReference type="Pfam" id="PF01443">
    <property type="entry name" value="Viral_helicase1"/>
    <property type="match status" value="1"/>
</dbReference>
<keyword evidence="11" id="KW-0084">Basement membrane</keyword>
<dbReference type="EMBL" id="KY769699">
    <property type="protein sequence ID" value="AWJ64332.1"/>
    <property type="molecule type" value="Genomic_RNA"/>
</dbReference>
<comment type="subcellular location">
    <subcellularLocation>
        <location evidence="1">Secreted</location>
        <location evidence="1">Extracellular space</location>
        <location evidence="1">Extracellular matrix</location>
        <location evidence="1">Basement membrane</location>
    </subcellularLocation>
</comment>
<dbReference type="GO" id="GO:0003968">
    <property type="term" value="F:RNA-directed RNA polymerase activity"/>
    <property type="evidence" value="ECO:0007669"/>
    <property type="project" value="UniProtKB-KW"/>
</dbReference>
<dbReference type="Pfam" id="PF00978">
    <property type="entry name" value="RdRP_2"/>
    <property type="match status" value="1"/>
</dbReference>
<keyword evidence="5" id="KW-0272">Extracellular matrix</keyword>
<dbReference type="GO" id="GO:0003723">
    <property type="term" value="F:RNA binding"/>
    <property type="evidence" value="ECO:0007669"/>
    <property type="project" value="InterPro"/>
</dbReference>
<dbReference type="InterPro" id="IPR013015">
    <property type="entry name" value="Laminin_IV_B"/>
</dbReference>
<dbReference type="Pfam" id="PF05379">
    <property type="entry name" value="Peptidase_C23"/>
    <property type="match status" value="1"/>
</dbReference>
<dbReference type="GO" id="GO:0005524">
    <property type="term" value="F:ATP binding"/>
    <property type="evidence" value="ECO:0007669"/>
    <property type="project" value="UniProtKB-KW"/>
</dbReference>
<evidence type="ECO:0000259" key="13">
    <source>
        <dbReference type="PROSITE" id="PS50507"/>
    </source>
</evidence>
<name>A0A678TJ45_9VIRU</name>
<dbReference type="SUPFAM" id="SSF52540">
    <property type="entry name" value="P-loop containing nucleoside triphosphate hydrolases"/>
    <property type="match status" value="1"/>
</dbReference>
<protein>
    <submittedName>
        <fullName evidence="19">Replicase</fullName>
    </submittedName>
</protein>
<dbReference type="PROSITE" id="PS51492">
    <property type="entry name" value="PEPTIDASE_C23"/>
    <property type="match status" value="1"/>
</dbReference>
<evidence type="ECO:0000259" key="18">
    <source>
        <dbReference type="PROSITE" id="PS51743"/>
    </source>
</evidence>
<dbReference type="Gene3D" id="3.40.50.300">
    <property type="entry name" value="P-loop containing nucleotide triphosphate hydrolases"/>
    <property type="match status" value="1"/>
</dbReference>
<keyword evidence="8" id="KW-0547">Nucleotide-binding</keyword>
<dbReference type="InterPro" id="IPR007094">
    <property type="entry name" value="RNA-dir_pol_PSvirus"/>
</dbReference>
<dbReference type="GO" id="GO:0039694">
    <property type="term" value="P:viral RNA genome replication"/>
    <property type="evidence" value="ECO:0007669"/>
    <property type="project" value="InterPro"/>
</dbReference>
<dbReference type="InterPro" id="IPR008041">
    <property type="entry name" value="Peptidase_C23"/>
</dbReference>
<feature type="domain" description="OTU" evidence="14">
    <location>
        <begin position="800"/>
        <end position="907"/>
    </location>
</feature>
<evidence type="ECO:0000256" key="1">
    <source>
        <dbReference type="ARBA" id="ARBA00004302"/>
    </source>
</evidence>
<evidence type="ECO:0000256" key="10">
    <source>
        <dbReference type="ARBA" id="ARBA00022840"/>
    </source>
</evidence>
<dbReference type="InterPro" id="IPR003323">
    <property type="entry name" value="OTU_dom"/>
</dbReference>
<dbReference type="GO" id="GO:0016556">
    <property type="term" value="P:mRNA modification"/>
    <property type="evidence" value="ECO:0007669"/>
    <property type="project" value="InterPro"/>
</dbReference>
<evidence type="ECO:0000256" key="5">
    <source>
        <dbReference type="ARBA" id="ARBA00022530"/>
    </source>
</evidence>
<dbReference type="InterPro" id="IPR027351">
    <property type="entry name" value="(+)RNA_virus_helicase_core_dom"/>
</dbReference>
<feature type="domain" description="Peptidase C23" evidence="16">
    <location>
        <begin position="906"/>
        <end position="996"/>
    </location>
</feature>
<sequence>MALTYRSPIEDVISCFTSSEQSLITTKAVSAYKGKEDELFDFFSYALPIKAKEKLINAGIYLSPYSGMVHSHPVCKTLENYMLYVVAAPLLDQSYYLVSIKKNKLSLLKRRCKSLETVEYLNRFVTSKDRIRYSNDFVGVDAEMPSTSYDACERRRNIMFPRNFQGKSRKLFFHDEIHYWSRKDLIYMLEQFRPECILATLVCPPEILAGSKESLNKWCYEYKIDGGKLHYYPDGVHSEGYTQPLDSSFLLKTKKIQLDDGETYCVDLIHSKFSHHLISITKGDAITDDVRTFGNFDAVSAGHLKPLGRNIGQAFPISINVISKIYRYLRTLQKPDVQSAIAKLGQLLVDPTGFEIKFIEEFAPLVIDTGKMRSILMPDLLKIFKANMYRVLPDFFARMLKETGEVSLDKFIANLESFNFQVKLITLDSKIPFFLQFQEEFFEESASHELLIDDTFNGTISYNLKKIKEAEELERSKFLGSRHSIRLASDLAAKLFALIFYRSFSDSDGRIKSCWSKIGGTHKALQKSKFGFLMKEATFLDARSKIEWRLKSLNFRYGKIYFSENNLRWFLEKVRRFNQRSLCNAECGLSPCSKKAYTQVLADICKLRKKEDHKKIDLDDGEKQTSEGEQWYIEADNEKFGEAMKLCEMAYNFDKHQGDPSLETLSTFSDIISGETHSSFVCFQPVNNIDLFDKFFFFLDFTQNFMGASFEGFKMYKFLPNSVTLSDCANLILCENLVEAVAPAKISVDESPAEGEVREEKETEVEIMETNDCEANGNEPTFLPSSFLTLSSNREYLQEFKVVKTVGDGDCFWQSLGYFLNQDGLALKKYVFSKVDTCSEDKELMRQKGDKVYAEQEAIGLAAKVLRIDIKIICPEMPFDIKVMGEESENLATLLLLKGHYDILLPKEDCAIVAVSETLNRRYQDVYRVLNREENSYILREMEEEKGVNLTTFERILSLFSIKGFCTVDGEIVVLNDGGNFEAYYCISEGHISKIKKQKFYDSQKQYPKLCNKLTSAMSKELEKIADIISFTPSSTRATKLAQSFHEGRTGVLCSEIFNGMRKKEVSQIVPKSQNLNVILGTFGSGKSSLFVKVIQNEGEKAISYVSPRRSLADEFDKRVRKNGKSKYKAFTVFTFEQFVKKMTRLRKGQTVIIDEIQLYPPGYLDLVLICTQHLELTYYITGDPCQSDYDSELDRGFFLGDPSDIDEVLKGKEYRFNAMSKRFRNKNFQKRLPCKMRELTIDDDFIILDGMKEFEELELKYKKVILVPGFEDKRIFSYNDSCEEVLTFGESTGRNFTWGCVVITHSSIQVSEKRWITALTRFSDGISLLNLTGENSANLEKIFDGRVLRKFLLQSANIEDFKKMLPGSPIFVENYGEKLGKNLMIKEEKVRGDPWLKGMLDLMQDEDQLEPEAMEIIMQKESCKTHVPRSNIEHIRSFFLQRLKAKEYRECMFRNNITNQFTDKYEKGNFKRLTNASERFEAIYPRHKGDDTATFLMAVKKRLRFSKPAQEVAKFRAAEPFGEYMLGVFLKHIKLNKNHEPQKMADAKREFEEKKTSKSAAVIENHSGRSCRDWLIDLGFLFIKNQLCTKFEKRFTDAKAAQTILCFQHEVLCRFAPYVRYIEKKLNDALPAKYYIHSGKNIDDLNDWVKDNDFSGICTESDYEAFDASQDHYIMAFEVAIMKYLGLPRDLINDYIFIKTHLGSKLGSFAIMRFSGEASTFLFNTMSNMLFTFMKYEINGSESICFAGDDMCASKRLRLSDEHSSYLEKLRLKAKVCFTTRPTFCGWSLNRLGIFKKPQLVYERMCIAIEKNNLQNCIDNYAIEVSYAYLMGENALVLMDEEEIHNHYMCVRTIVQNKNLLRSDIYKVFQQA</sequence>
<evidence type="ECO:0000313" key="19">
    <source>
        <dbReference type="EMBL" id="AWJ64332.1"/>
    </source>
</evidence>
<dbReference type="GO" id="GO:0005604">
    <property type="term" value="C:basement membrane"/>
    <property type="evidence" value="ECO:0007669"/>
    <property type="project" value="UniProtKB-SubCell"/>
</dbReference>
<feature type="domain" description="Alphavirus-like MT" evidence="18">
    <location>
        <begin position="63"/>
        <end position="250"/>
    </location>
</feature>
<evidence type="ECO:0000259" key="16">
    <source>
        <dbReference type="PROSITE" id="PS51492"/>
    </source>
</evidence>
<evidence type="ECO:0000256" key="11">
    <source>
        <dbReference type="ARBA" id="ARBA00022869"/>
    </source>
</evidence>
<evidence type="ECO:0000259" key="14">
    <source>
        <dbReference type="PROSITE" id="PS50802"/>
    </source>
</evidence>
<evidence type="ECO:0000256" key="2">
    <source>
        <dbReference type="ARBA" id="ARBA00008513"/>
    </source>
</evidence>
<organism evidence="19">
    <name type="scientific">Nerine latent virus</name>
    <dbReference type="NCBI Taxonomy" id="797075"/>
    <lineage>
        <taxon>Viruses</taxon>
        <taxon>Riboviria</taxon>
        <taxon>Orthornavirae</taxon>
        <taxon>Kitrinoviricota</taxon>
        <taxon>Alsuviricetes</taxon>
        <taxon>Tymovirales</taxon>
        <taxon>Betaflexiviridae</taxon>
        <taxon>Quinvirinae</taxon>
        <taxon>Carlavirus</taxon>
        <taxon>Carlavirus latensnerinis</taxon>
    </lineage>
</organism>
<feature type="domain" description="(+)RNA virus helicase C-terminal" evidence="17">
    <location>
        <begin position="1043"/>
        <end position="1361"/>
    </location>
</feature>
<evidence type="ECO:0000259" key="15">
    <source>
        <dbReference type="PROSITE" id="PS51116"/>
    </source>
</evidence>
<comment type="similarity">
    <text evidence="2">Belongs to the potexviruses/carlaviruses RNA replication protein family.</text>
</comment>
<dbReference type="PROSITE" id="PS51116">
    <property type="entry name" value="LAMININ_IVB"/>
    <property type="match status" value="1"/>
</dbReference>
<evidence type="ECO:0000259" key="17">
    <source>
        <dbReference type="PROSITE" id="PS51657"/>
    </source>
</evidence>
<keyword evidence="9" id="KW-0378">Hydrolase</keyword>
<dbReference type="PROSITE" id="PS50507">
    <property type="entry name" value="RDRP_SSRNA_POS"/>
    <property type="match status" value="1"/>
</dbReference>
<proteinExistence type="inferred from homology"/>
<evidence type="ECO:0000256" key="12">
    <source>
        <dbReference type="ARBA" id="ARBA00022953"/>
    </source>
</evidence>
<dbReference type="CDD" id="cd22792">
    <property type="entry name" value="OTU_RDRP-like"/>
    <property type="match status" value="1"/>
</dbReference>
<evidence type="ECO:0000256" key="9">
    <source>
        <dbReference type="ARBA" id="ARBA00022801"/>
    </source>
</evidence>
<accession>A0A678TJ45</accession>
<dbReference type="InterPro" id="IPR002588">
    <property type="entry name" value="Alphavirus-like_MT_dom"/>
</dbReference>
<keyword evidence="7" id="KW-0548">Nucleotidyltransferase</keyword>
<keyword evidence="4" id="KW-0964">Secreted</keyword>
<dbReference type="InterPro" id="IPR001788">
    <property type="entry name" value="RNA-dep_RNA_pol_alsuvir"/>
</dbReference>
<reference evidence="19" key="1">
    <citation type="submission" date="2017-03" db="EMBL/GenBank/DDBJ databases">
        <title>Identification of viruses infecting indigenous ornamental bulbous plants in South Africa using Next Generation Sequencing.</title>
        <authorList>
            <person name="Cloete M."/>
            <person name="Visser M."/>
            <person name="Maree H.J."/>
            <person name="Burger J.T."/>
            <person name="Oelofse D."/>
        </authorList>
    </citation>
    <scope>NUCLEOTIDE SEQUENCE</scope>
    <source>
        <strain evidence="19">Trinity_D_66084_8284nt</strain>
    </source>
</reference>
<evidence type="ECO:0000256" key="8">
    <source>
        <dbReference type="ARBA" id="ARBA00022741"/>
    </source>
</evidence>